<feature type="region of interest" description="Disordered" evidence="7">
    <location>
        <begin position="96"/>
        <end position="115"/>
    </location>
</feature>
<feature type="compositionally biased region" description="Polar residues" evidence="7">
    <location>
        <begin position="22"/>
        <end position="44"/>
    </location>
</feature>
<feature type="region of interest" description="Disordered" evidence="7">
    <location>
        <begin position="1"/>
        <end position="76"/>
    </location>
</feature>
<dbReference type="PROSITE" id="PS51754">
    <property type="entry name" value="OVATE"/>
    <property type="match status" value="1"/>
</dbReference>
<evidence type="ECO:0000313" key="9">
    <source>
        <dbReference type="EMBL" id="RCV27359.1"/>
    </source>
</evidence>
<dbReference type="PANTHER" id="PTHR33057">
    <property type="entry name" value="TRANSCRIPTION REPRESSOR OFP7-RELATED"/>
    <property type="match status" value="1"/>
</dbReference>
<keyword evidence="5 6" id="KW-0539">Nucleus</keyword>
<proteinExistence type="predicted"/>
<dbReference type="GO" id="GO:0005634">
    <property type="term" value="C:nucleus"/>
    <property type="evidence" value="ECO:0007669"/>
    <property type="project" value="UniProtKB-SubCell"/>
</dbReference>
<evidence type="ECO:0000256" key="2">
    <source>
        <dbReference type="ARBA" id="ARBA00022491"/>
    </source>
</evidence>
<evidence type="ECO:0000256" key="4">
    <source>
        <dbReference type="ARBA" id="ARBA00023163"/>
    </source>
</evidence>
<reference evidence="9" key="2">
    <citation type="submission" date="2015-07" db="EMBL/GenBank/DDBJ databases">
        <authorList>
            <person name="Noorani M."/>
        </authorList>
    </citation>
    <scope>NUCLEOTIDE SEQUENCE</scope>
    <source>
        <strain evidence="9">Yugu1</strain>
    </source>
</reference>
<keyword evidence="3 6" id="KW-0805">Transcription regulation</keyword>
<accession>A0A368RAZ9</accession>
<dbReference type="EMBL" id="CM003532">
    <property type="protein sequence ID" value="RCV27359.1"/>
    <property type="molecule type" value="Genomic_DNA"/>
</dbReference>
<evidence type="ECO:0000256" key="6">
    <source>
        <dbReference type="RuleBase" id="RU367028"/>
    </source>
</evidence>
<dbReference type="InterPro" id="IPR038933">
    <property type="entry name" value="Ovate"/>
</dbReference>
<evidence type="ECO:0000256" key="7">
    <source>
        <dbReference type="SAM" id="MobiDB-lite"/>
    </source>
</evidence>
<evidence type="ECO:0000256" key="3">
    <source>
        <dbReference type="ARBA" id="ARBA00023015"/>
    </source>
</evidence>
<reference evidence="9" key="1">
    <citation type="journal article" date="2012" name="Nat. Biotechnol.">
        <title>Reference genome sequence of the model plant Setaria.</title>
        <authorList>
            <person name="Bennetzen J.L."/>
            <person name="Schmutz J."/>
            <person name="Wang H."/>
            <person name="Percifield R."/>
            <person name="Hawkins J."/>
            <person name="Pontaroli A.C."/>
            <person name="Estep M."/>
            <person name="Feng L."/>
            <person name="Vaughn J.N."/>
            <person name="Grimwood J."/>
            <person name="Jenkins J."/>
            <person name="Barry K."/>
            <person name="Lindquist E."/>
            <person name="Hellsten U."/>
            <person name="Deshpande S."/>
            <person name="Wang X."/>
            <person name="Wu X."/>
            <person name="Mitros T."/>
            <person name="Triplett J."/>
            <person name="Yang X."/>
            <person name="Ye C.Y."/>
            <person name="Mauro-Herrera M."/>
            <person name="Wang L."/>
            <person name="Li P."/>
            <person name="Sharma M."/>
            <person name="Sharma R."/>
            <person name="Ronald P.C."/>
            <person name="Panaud O."/>
            <person name="Kellogg E.A."/>
            <person name="Brutnell T.P."/>
            <person name="Doust A.N."/>
            <person name="Tuskan G.A."/>
            <person name="Rokhsar D."/>
            <person name="Devos K.M."/>
        </authorList>
    </citation>
    <scope>NUCLEOTIDE SEQUENCE [LARGE SCALE GENOMIC DNA]</scope>
    <source>
        <strain evidence="9">Yugu1</strain>
    </source>
</reference>
<dbReference type="AlphaFoldDB" id="A0A368RAZ9"/>
<feature type="compositionally biased region" description="Basic residues" evidence="7">
    <location>
        <begin position="250"/>
        <end position="262"/>
    </location>
</feature>
<feature type="region of interest" description="Disordered" evidence="7">
    <location>
        <begin position="123"/>
        <end position="284"/>
    </location>
</feature>
<evidence type="ECO:0000256" key="5">
    <source>
        <dbReference type="ARBA" id="ARBA00023242"/>
    </source>
</evidence>
<dbReference type="InterPro" id="IPR006458">
    <property type="entry name" value="Ovate_C"/>
</dbReference>
<keyword evidence="4 6" id="KW-0804">Transcription</keyword>
<feature type="compositionally biased region" description="Basic and acidic residues" evidence="7">
    <location>
        <begin position="65"/>
        <end position="74"/>
    </location>
</feature>
<name>A0A368RAZ9_SETIT</name>
<comment type="subcellular location">
    <subcellularLocation>
        <location evidence="1 6">Nucleus</location>
    </subcellularLocation>
</comment>
<feature type="domain" description="OVATE" evidence="8">
    <location>
        <begin position="303"/>
        <end position="363"/>
    </location>
</feature>
<keyword evidence="2 6" id="KW-0678">Repressor</keyword>
<evidence type="ECO:0000259" key="8">
    <source>
        <dbReference type="PROSITE" id="PS51754"/>
    </source>
</evidence>
<gene>
    <name evidence="9" type="ORF">SETIT_5G318600v2</name>
</gene>
<evidence type="ECO:0000256" key="1">
    <source>
        <dbReference type="ARBA" id="ARBA00004123"/>
    </source>
</evidence>
<dbReference type="Pfam" id="PF04844">
    <property type="entry name" value="Ovate"/>
    <property type="match status" value="1"/>
</dbReference>
<feature type="compositionally biased region" description="Low complexity" evidence="7">
    <location>
        <begin position="129"/>
        <end position="151"/>
    </location>
</feature>
<protein>
    <recommendedName>
        <fullName evidence="6">Transcription repressor</fullName>
    </recommendedName>
    <alternativeName>
        <fullName evidence="6">Ovate family protein</fullName>
    </alternativeName>
</protein>
<dbReference type="STRING" id="4555.A0A368RAZ9"/>
<dbReference type="OrthoDB" id="1928390at2759"/>
<dbReference type="PANTHER" id="PTHR33057:SF82">
    <property type="entry name" value="TRANSCRIPTION REPRESSOR OFP5"/>
    <property type="match status" value="1"/>
</dbReference>
<organism evidence="9">
    <name type="scientific">Setaria italica</name>
    <name type="common">Foxtail millet</name>
    <name type="synonym">Panicum italicum</name>
    <dbReference type="NCBI Taxonomy" id="4555"/>
    <lineage>
        <taxon>Eukaryota</taxon>
        <taxon>Viridiplantae</taxon>
        <taxon>Streptophyta</taxon>
        <taxon>Embryophyta</taxon>
        <taxon>Tracheophyta</taxon>
        <taxon>Spermatophyta</taxon>
        <taxon>Magnoliopsida</taxon>
        <taxon>Liliopsida</taxon>
        <taxon>Poales</taxon>
        <taxon>Poaceae</taxon>
        <taxon>PACMAD clade</taxon>
        <taxon>Panicoideae</taxon>
        <taxon>Panicodae</taxon>
        <taxon>Paniceae</taxon>
        <taxon>Cenchrinae</taxon>
        <taxon>Setaria</taxon>
    </lineage>
</organism>
<sequence length="380" mass="41390">MRRAAKTSRFKIPDPAPALLTARSSFHLQPPSSRTPARQETSGSAMRWGLRSSKQQQREALQPVEQERQQESKAKNKAIFSSFWPLAWLSKLTAKNGAGAASARPGHATSAAKSTAQGAATFPSCFHKPASPSPASASRSSLADSSSSAAETADDIANRRDDTGAKTAEIAPRRRSVGNDETGSEAAAARQLCRRRHYSVGGDRDLPPIGHHVSLSRSASPKALPTPAPVRTLAPTLPPLPSDTDEEKRPRSRRRRHRRVVSGRRSFSSSKAPGARLASGVRVRSPRPSSAAAAVSELERFAVVRRTRDPQREFRASMVEMIASKRMVGRPEELETLLACYLSLNADEHHDCIVKVFRQVWFELNNNSTTSRAAAPLQRT</sequence>
<dbReference type="NCBIfam" id="TIGR01568">
    <property type="entry name" value="A_thal_3678"/>
    <property type="match status" value="1"/>
</dbReference>
<dbReference type="GO" id="GO:0045892">
    <property type="term" value="P:negative regulation of DNA-templated transcription"/>
    <property type="evidence" value="ECO:0007669"/>
    <property type="project" value="UniProtKB-UniRule"/>
</dbReference>
<comment type="function">
    <text evidence="6">Transcriptional repressor that regulates multiple aspects of plant growth and development.</text>
</comment>